<evidence type="ECO:0000313" key="2">
    <source>
        <dbReference type="Proteomes" id="UP000236514"/>
    </source>
</evidence>
<dbReference type="Proteomes" id="UP000236514">
    <property type="component" value="Unassembled WGS sequence"/>
</dbReference>
<keyword evidence="1" id="KW-0255">Endonuclease</keyword>
<evidence type="ECO:0000313" key="1">
    <source>
        <dbReference type="EMBL" id="PNV56923.1"/>
    </source>
</evidence>
<reference evidence="1 2" key="1">
    <citation type="submission" date="2018-01" db="EMBL/GenBank/DDBJ databases">
        <title>Draft genome sequence of the feruloyl esterase-producing strain Lactobacillus fermentum CRL 1446, isolated from artisanal goat milk cheese.</title>
        <authorList>
            <person name="Abeijon Mukdsi M.C."/>
            <person name="Saavedra L."/>
            <person name="Gauffin Cano M.P."/>
            <person name="Hebert E.M."/>
            <person name="Medina R.B."/>
        </authorList>
    </citation>
    <scope>NUCLEOTIDE SEQUENCE [LARGE SCALE GENOMIC DNA]</scope>
    <source>
        <strain evidence="1 2">CRL 1446</strain>
    </source>
</reference>
<comment type="caution">
    <text evidence="1">The sequence shown here is derived from an EMBL/GenBank/DDBJ whole genome shotgun (WGS) entry which is preliminary data.</text>
</comment>
<dbReference type="InterPro" id="IPR029063">
    <property type="entry name" value="SAM-dependent_MTases_sf"/>
</dbReference>
<dbReference type="GO" id="GO:0004519">
    <property type="term" value="F:endonuclease activity"/>
    <property type="evidence" value="ECO:0007669"/>
    <property type="project" value="UniProtKB-KW"/>
</dbReference>
<accession>A0A2K2TFE6</accession>
<organism evidence="1 2">
    <name type="scientific">Limosilactobacillus fermentum</name>
    <name type="common">Lactobacillus fermentum</name>
    <dbReference type="NCBI Taxonomy" id="1613"/>
    <lineage>
        <taxon>Bacteria</taxon>
        <taxon>Bacillati</taxon>
        <taxon>Bacillota</taxon>
        <taxon>Bacilli</taxon>
        <taxon>Lactobacillales</taxon>
        <taxon>Lactobacillaceae</taxon>
        <taxon>Limosilactobacillus</taxon>
    </lineage>
</organism>
<dbReference type="EMBL" id="POTQ01000056">
    <property type="protein sequence ID" value="PNV56923.1"/>
    <property type="molecule type" value="Genomic_DNA"/>
</dbReference>
<proteinExistence type="predicted"/>
<keyword evidence="1" id="KW-0540">Nuclease</keyword>
<gene>
    <name evidence="1" type="ORF">C1Y38_11295</name>
</gene>
<keyword evidence="1" id="KW-0378">Hydrolase</keyword>
<dbReference type="Gene3D" id="3.40.50.150">
    <property type="entry name" value="Vaccinia Virus protein VP39"/>
    <property type="match status" value="1"/>
</dbReference>
<protein>
    <submittedName>
        <fullName evidence="1">Restriction endonuclease</fullName>
    </submittedName>
</protein>
<name>A0A2K2TFE6_LIMFE</name>
<sequence>MAYGDKNLTLQNFDDYTEDDVFKEVTGITEDQFRFLRDGGDYVDAETNEEKHFDGHLFDEVVFNDSIQQFLEKKDQLSNYFDDNSTEDIFDYIPPQKTNQIFTPKSVVKHMVDDLEINNPGIFDDPNKTFADLYMKSGLYITEIVKRLFRSEKMKQLFPADHERIKHIMEHQVYGLAPTRIIYLISTNYIFGFDKELKNSLLEKHFKQIDAAKYAQEGTLQEVVQREFGEEE</sequence>
<dbReference type="AlphaFoldDB" id="A0A2K2TFE6"/>
<dbReference type="SUPFAM" id="SSF53335">
    <property type="entry name" value="S-adenosyl-L-methionine-dependent methyltransferases"/>
    <property type="match status" value="1"/>
</dbReference>